<dbReference type="InterPro" id="IPR003661">
    <property type="entry name" value="HisK_dim/P_dom"/>
</dbReference>
<dbReference type="SUPFAM" id="SSF47384">
    <property type="entry name" value="Homodimeric domain of signal transducing histidine kinase"/>
    <property type="match status" value="1"/>
</dbReference>
<protein>
    <recommendedName>
        <fullName evidence="6">Virulence sensor protein BvgS</fullName>
        <ecNumber evidence="2">2.7.13.3</ecNumber>
    </recommendedName>
</protein>
<evidence type="ECO:0000256" key="6">
    <source>
        <dbReference type="ARBA" id="ARBA00070152"/>
    </source>
</evidence>
<dbReference type="InterPro" id="IPR003594">
    <property type="entry name" value="HATPase_dom"/>
</dbReference>
<dbReference type="EMBL" id="JADJMS010000031">
    <property type="protein sequence ID" value="MBK7416098.1"/>
    <property type="molecule type" value="Genomic_DNA"/>
</dbReference>
<dbReference type="CDD" id="cd00082">
    <property type="entry name" value="HisKA"/>
    <property type="match status" value="1"/>
</dbReference>
<dbReference type="PROSITE" id="PS50109">
    <property type="entry name" value="HIS_KIN"/>
    <property type="match status" value="1"/>
</dbReference>
<keyword evidence="4" id="KW-0902">Two-component regulatory system</keyword>
<gene>
    <name evidence="9" type="ORF">IPJ38_14270</name>
</gene>
<dbReference type="Pfam" id="PF02518">
    <property type="entry name" value="HATPase_c"/>
    <property type="match status" value="1"/>
</dbReference>
<evidence type="ECO:0000313" key="9">
    <source>
        <dbReference type="EMBL" id="MBK7416098.1"/>
    </source>
</evidence>
<accession>A0A935K4A7</accession>
<feature type="transmembrane region" description="Helical" evidence="7">
    <location>
        <begin position="150"/>
        <end position="178"/>
    </location>
</feature>
<dbReference type="InterPro" id="IPR004358">
    <property type="entry name" value="Sig_transdc_His_kin-like_C"/>
</dbReference>
<dbReference type="SUPFAM" id="SSF55874">
    <property type="entry name" value="ATPase domain of HSP90 chaperone/DNA topoisomerase II/histidine kinase"/>
    <property type="match status" value="1"/>
</dbReference>
<dbReference type="InterPro" id="IPR036890">
    <property type="entry name" value="HATPase_C_sf"/>
</dbReference>
<evidence type="ECO:0000256" key="7">
    <source>
        <dbReference type="SAM" id="Phobius"/>
    </source>
</evidence>
<dbReference type="Proteomes" id="UP000739411">
    <property type="component" value="Unassembled WGS sequence"/>
</dbReference>
<dbReference type="GO" id="GO:0000155">
    <property type="term" value="F:phosphorelay sensor kinase activity"/>
    <property type="evidence" value="ECO:0007669"/>
    <property type="project" value="InterPro"/>
</dbReference>
<keyword evidence="7" id="KW-0812">Transmembrane</keyword>
<dbReference type="Gene3D" id="3.30.565.10">
    <property type="entry name" value="Histidine kinase-like ATPase, C-terminal domain"/>
    <property type="match status" value="1"/>
</dbReference>
<evidence type="ECO:0000256" key="2">
    <source>
        <dbReference type="ARBA" id="ARBA00012438"/>
    </source>
</evidence>
<dbReference type="SMART" id="SM00387">
    <property type="entry name" value="HATPase_c"/>
    <property type="match status" value="1"/>
</dbReference>
<dbReference type="CDD" id="cd16922">
    <property type="entry name" value="HATPase_EvgS-ArcB-TorS-like"/>
    <property type="match status" value="1"/>
</dbReference>
<dbReference type="Gene3D" id="1.10.287.130">
    <property type="match status" value="1"/>
</dbReference>
<dbReference type="PRINTS" id="PR00344">
    <property type="entry name" value="BCTRLSENSOR"/>
</dbReference>
<dbReference type="Pfam" id="PF00512">
    <property type="entry name" value="HisKA"/>
    <property type="match status" value="1"/>
</dbReference>
<keyword evidence="7" id="KW-1133">Transmembrane helix</keyword>
<comment type="function">
    <text evidence="5">Member of the two-component regulatory system BvgS/BvgA. Phosphorylates BvgA via a four-step phosphorelay in response to environmental signals.</text>
</comment>
<dbReference type="EC" id="2.7.13.3" evidence="2"/>
<feature type="domain" description="Histidine kinase" evidence="8">
    <location>
        <begin position="227"/>
        <end position="449"/>
    </location>
</feature>
<feature type="transmembrane region" description="Helical" evidence="7">
    <location>
        <begin position="117"/>
        <end position="138"/>
    </location>
</feature>
<reference evidence="9 10" key="1">
    <citation type="submission" date="2020-10" db="EMBL/GenBank/DDBJ databases">
        <title>Connecting structure to function with the recovery of over 1000 high-quality activated sludge metagenome-assembled genomes encoding full-length rRNA genes using long-read sequencing.</title>
        <authorList>
            <person name="Singleton C.M."/>
            <person name="Petriglieri F."/>
            <person name="Kristensen J.M."/>
            <person name="Kirkegaard R.H."/>
            <person name="Michaelsen T.Y."/>
            <person name="Andersen M.H."/>
            <person name="Karst S.M."/>
            <person name="Dueholm M.S."/>
            <person name="Nielsen P.H."/>
            <person name="Albertsen M."/>
        </authorList>
    </citation>
    <scope>NUCLEOTIDE SEQUENCE [LARGE SCALE GENOMIC DNA]</scope>
    <source>
        <strain evidence="9">EsbW_18-Q3-R4-48_BATAC.463</strain>
    </source>
</reference>
<evidence type="ECO:0000259" key="8">
    <source>
        <dbReference type="PROSITE" id="PS50109"/>
    </source>
</evidence>
<evidence type="ECO:0000256" key="4">
    <source>
        <dbReference type="ARBA" id="ARBA00023012"/>
    </source>
</evidence>
<dbReference type="FunFam" id="3.30.565.10:FF:000010">
    <property type="entry name" value="Sensor histidine kinase RcsC"/>
    <property type="match status" value="1"/>
</dbReference>
<feature type="transmembrane region" description="Helical" evidence="7">
    <location>
        <begin position="21"/>
        <end position="42"/>
    </location>
</feature>
<evidence type="ECO:0000256" key="5">
    <source>
        <dbReference type="ARBA" id="ARBA00058004"/>
    </source>
</evidence>
<organism evidence="9 10">
    <name type="scientific">Candidatus Dechloromonas phosphorivorans</name>
    <dbReference type="NCBI Taxonomy" id="2899244"/>
    <lineage>
        <taxon>Bacteria</taxon>
        <taxon>Pseudomonadati</taxon>
        <taxon>Pseudomonadota</taxon>
        <taxon>Betaproteobacteria</taxon>
        <taxon>Rhodocyclales</taxon>
        <taxon>Azonexaceae</taxon>
        <taxon>Dechloromonas</taxon>
    </lineage>
</organism>
<keyword evidence="3" id="KW-0597">Phosphoprotein</keyword>
<dbReference type="SMART" id="SM00388">
    <property type="entry name" value="HisKA"/>
    <property type="match status" value="1"/>
</dbReference>
<dbReference type="InterPro" id="IPR036097">
    <property type="entry name" value="HisK_dim/P_sf"/>
</dbReference>
<name>A0A935K4A7_9RHOO</name>
<dbReference type="AlphaFoldDB" id="A0A935K4A7"/>
<evidence type="ECO:0000256" key="3">
    <source>
        <dbReference type="ARBA" id="ARBA00022553"/>
    </source>
</evidence>
<comment type="catalytic activity">
    <reaction evidence="1">
        <text>ATP + protein L-histidine = ADP + protein N-phospho-L-histidine.</text>
        <dbReference type="EC" id="2.7.13.3"/>
    </reaction>
</comment>
<keyword evidence="7" id="KW-0472">Membrane</keyword>
<dbReference type="InterPro" id="IPR005467">
    <property type="entry name" value="His_kinase_dom"/>
</dbReference>
<proteinExistence type="predicted"/>
<dbReference type="PANTHER" id="PTHR45339:SF1">
    <property type="entry name" value="HYBRID SIGNAL TRANSDUCTION HISTIDINE KINASE J"/>
    <property type="match status" value="1"/>
</dbReference>
<feature type="transmembrane region" description="Helical" evidence="7">
    <location>
        <begin position="90"/>
        <end position="111"/>
    </location>
</feature>
<dbReference type="PANTHER" id="PTHR45339">
    <property type="entry name" value="HYBRID SIGNAL TRANSDUCTION HISTIDINE KINASE J"/>
    <property type="match status" value="1"/>
</dbReference>
<comment type="caution">
    <text evidence="9">The sequence shown here is derived from an EMBL/GenBank/DDBJ whole genome shotgun (WGS) entry which is preliminary data.</text>
</comment>
<evidence type="ECO:0000313" key="10">
    <source>
        <dbReference type="Proteomes" id="UP000739411"/>
    </source>
</evidence>
<feature type="transmembrane region" description="Helical" evidence="7">
    <location>
        <begin position="48"/>
        <end position="69"/>
    </location>
</feature>
<evidence type="ECO:0000256" key="1">
    <source>
        <dbReference type="ARBA" id="ARBA00000085"/>
    </source>
</evidence>
<sequence>MSSNNDQFVLSKLVDLLYRNIRLGQIVSIFNASLMLWISAALLPSSQLSAITGWWFFASIVAASRIWLARKYNLTDSKQRELDAVRWRKHAFAGAAASGIIWAAGALMMMLGTRIELQLFTAFAMAGTVAAAVPVLAADRLAFRVYGWPIILAVAIGSLGTDPLHIAFSVMSILFLLMTTRSADYFHDTLLDTFRLEHEKDSLVNDLQHAKSIAETSNRAKTEFLANVSHELRTPMNGIMGMADLLDMEELTEDQRSYLLPLRSSADDLMHLINQMIRLSALESGQIKLTQQPFAVTDFLEDILGKENSQAKAKGLVFALEQDPAVPEVLVGDLELLRQTLANLVGNAIKFTDQGQVSISVKVAEHSAEQIKLAFVISDTGPGIAPEKIQQLLSGLFIQADGSIIRRHGGTGIGLPIARKLIELLGGQLEIASQVGVGSTFSFTLPFKLHKD</sequence>